<evidence type="ECO:0000259" key="1">
    <source>
        <dbReference type="Pfam" id="PF08484"/>
    </source>
</evidence>
<reference evidence="2" key="1">
    <citation type="submission" date="2018-05" db="EMBL/GenBank/DDBJ databases">
        <authorList>
            <person name="Lanie J.A."/>
            <person name="Ng W.-L."/>
            <person name="Kazmierczak K.M."/>
            <person name="Andrzejewski T.M."/>
            <person name="Davidsen T.M."/>
            <person name="Wayne K.J."/>
            <person name="Tettelin H."/>
            <person name="Glass J.I."/>
            <person name="Rusch D."/>
            <person name="Podicherti R."/>
            <person name="Tsui H.-C.T."/>
            <person name="Winkler M.E."/>
        </authorList>
    </citation>
    <scope>NUCLEOTIDE SEQUENCE</scope>
</reference>
<name>A0A382DAC6_9ZZZZ</name>
<sequence>MTNELNFGIKEFDTYKAFGKQIKDLKEETLRGLNHLKDKKKIIVGYGSPAKATTILNYYGISNEYIDYIIEDNELKHNYLLPGMKIPIKGKAQAINNPPDYILVLAWNFFENIKKNNEDLINAGCKFITLKELSS</sequence>
<feature type="domain" description="C-methyltransferase" evidence="1">
    <location>
        <begin position="2"/>
        <end position="129"/>
    </location>
</feature>
<dbReference type="Pfam" id="PF08484">
    <property type="entry name" value="Methyltransf_14"/>
    <property type="match status" value="1"/>
</dbReference>
<protein>
    <recommendedName>
        <fullName evidence="1">C-methyltransferase domain-containing protein</fullName>
    </recommendedName>
</protein>
<dbReference type="EMBL" id="UINC01038114">
    <property type="protein sequence ID" value="SVB34631.1"/>
    <property type="molecule type" value="Genomic_DNA"/>
</dbReference>
<accession>A0A382DAC6</accession>
<dbReference type="Gene3D" id="3.40.50.720">
    <property type="entry name" value="NAD(P)-binding Rossmann-like Domain"/>
    <property type="match status" value="1"/>
</dbReference>
<dbReference type="InterPro" id="IPR013691">
    <property type="entry name" value="MeTrfase_14"/>
</dbReference>
<organism evidence="2">
    <name type="scientific">marine metagenome</name>
    <dbReference type="NCBI Taxonomy" id="408172"/>
    <lineage>
        <taxon>unclassified sequences</taxon>
        <taxon>metagenomes</taxon>
        <taxon>ecological metagenomes</taxon>
    </lineage>
</organism>
<gene>
    <name evidence="2" type="ORF">METZ01_LOCUS187485</name>
</gene>
<dbReference type="AlphaFoldDB" id="A0A382DAC6"/>
<evidence type="ECO:0000313" key="2">
    <source>
        <dbReference type="EMBL" id="SVB34631.1"/>
    </source>
</evidence>
<proteinExistence type="predicted"/>